<feature type="transmembrane region" description="Helical" evidence="7">
    <location>
        <begin position="346"/>
        <end position="365"/>
    </location>
</feature>
<evidence type="ECO:0000256" key="1">
    <source>
        <dbReference type="ARBA" id="ARBA00004141"/>
    </source>
</evidence>
<evidence type="ECO:0000256" key="3">
    <source>
        <dbReference type="ARBA" id="ARBA00022692"/>
    </source>
</evidence>
<feature type="transmembrane region" description="Helical" evidence="7">
    <location>
        <begin position="279"/>
        <end position="302"/>
    </location>
</feature>
<dbReference type="PROSITE" id="PS50850">
    <property type="entry name" value="MFS"/>
    <property type="match status" value="1"/>
</dbReference>
<organism evidence="9 10">
    <name type="scientific">Pochonia chlamydosporia 170</name>
    <dbReference type="NCBI Taxonomy" id="1380566"/>
    <lineage>
        <taxon>Eukaryota</taxon>
        <taxon>Fungi</taxon>
        <taxon>Dikarya</taxon>
        <taxon>Ascomycota</taxon>
        <taxon>Pezizomycotina</taxon>
        <taxon>Sordariomycetes</taxon>
        <taxon>Hypocreomycetidae</taxon>
        <taxon>Hypocreales</taxon>
        <taxon>Clavicipitaceae</taxon>
        <taxon>Pochonia</taxon>
    </lineage>
</organism>
<comment type="caution">
    <text evidence="9">The sequence shown here is derived from an EMBL/GenBank/DDBJ whole genome shotgun (WGS) entry which is preliminary data.</text>
</comment>
<evidence type="ECO:0000256" key="7">
    <source>
        <dbReference type="SAM" id="Phobius"/>
    </source>
</evidence>
<feature type="transmembrane region" description="Helical" evidence="7">
    <location>
        <begin position="174"/>
        <end position="193"/>
    </location>
</feature>
<dbReference type="GO" id="GO:0022857">
    <property type="term" value="F:transmembrane transporter activity"/>
    <property type="evidence" value="ECO:0007669"/>
    <property type="project" value="InterPro"/>
</dbReference>
<keyword evidence="10" id="KW-1185">Reference proteome</keyword>
<evidence type="ECO:0000256" key="2">
    <source>
        <dbReference type="ARBA" id="ARBA00022448"/>
    </source>
</evidence>
<dbReference type="FunFam" id="1.20.1250.20:FF:000013">
    <property type="entry name" value="MFS general substrate transporter"/>
    <property type="match status" value="1"/>
</dbReference>
<evidence type="ECO:0000256" key="5">
    <source>
        <dbReference type="ARBA" id="ARBA00023136"/>
    </source>
</evidence>
<feature type="domain" description="Major facilitator superfamily (MFS) profile" evidence="8">
    <location>
        <begin position="45"/>
        <end position="443"/>
    </location>
</feature>
<dbReference type="InterPro" id="IPR011701">
    <property type="entry name" value="MFS"/>
</dbReference>
<feature type="transmembrane region" description="Helical" evidence="7">
    <location>
        <begin position="405"/>
        <end position="426"/>
    </location>
</feature>
<dbReference type="Gene3D" id="1.20.1250.20">
    <property type="entry name" value="MFS general substrate transporter like domains"/>
    <property type="match status" value="2"/>
</dbReference>
<dbReference type="AlphaFoldDB" id="A0A179F9D8"/>
<feature type="transmembrane region" description="Helical" evidence="7">
    <location>
        <begin position="205"/>
        <end position="227"/>
    </location>
</feature>
<dbReference type="EMBL" id="LSBJ02000007">
    <property type="protein sequence ID" value="OAQ61713.1"/>
    <property type="molecule type" value="Genomic_DNA"/>
</dbReference>
<evidence type="ECO:0000256" key="4">
    <source>
        <dbReference type="ARBA" id="ARBA00022989"/>
    </source>
</evidence>
<dbReference type="Pfam" id="PF07690">
    <property type="entry name" value="MFS_1"/>
    <property type="match status" value="1"/>
</dbReference>
<feature type="transmembrane region" description="Helical" evidence="7">
    <location>
        <begin position="113"/>
        <end position="136"/>
    </location>
</feature>
<dbReference type="SUPFAM" id="SSF103473">
    <property type="entry name" value="MFS general substrate transporter"/>
    <property type="match status" value="1"/>
</dbReference>
<keyword evidence="3 7" id="KW-0812">Transmembrane</keyword>
<dbReference type="Proteomes" id="UP000078397">
    <property type="component" value="Unassembled WGS sequence"/>
</dbReference>
<dbReference type="InterPro" id="IPR036259">
    <property type="entry name" value="MFS_trans_sf"/>
</dbReference>
<dbReference type="GO" id="GO:0016020">
    <property type="term" value="C:membrane"/>
    <property type="evidence" value="ECO:0007669"/>
    <property type="project" value="UniProtKB-SubCell"/>
</dbReference>
<dbReference type="KEGG" id="pchm:VFPPC_09515"/>
<dbReference type="PANTHER" id="PTHR43791">
    <property type="entry name" value="PERMEASE-RELATED"/>
    <property type="match status" value="1"/>
</dbReference>
<gene>
    <name evidence="9" type="ORF">VFPPC_09515</name>
</gene>
<dbReference type="GeneID" id="28852032"/>
<dbReference type="RefSeq" id="XP_018139417.1">
    <property type="nucleotide sequence ID" value="XM_018288038.1"/>
</dbReference>
<accession>A0A179F9D8</accession>
<feature type="transmembrane region" description="Helical" evidence="7">
    <location>
        <begin position="322"/>
        <end position="339"/>
    </location>
</feature>
<evidence type="ECO:0000313" key="9">
    <source>
        <dbReference type="EMBL" id="OAQ61713.1"/>
    </source>
</evidence>
<keyword evidence="4 7" id="KW-1133">Transmembrane helix</keyword>
<dbReference type="InterPro" id="IPR020846">
    <property type="entry name" value="MFS_dom"/>
</dbReference>
<dbReference type="FunFam" id="1.20.1250.20:FF:000779">
    <property type="entry name" value="Phthalate transporter, putative"/>
    <property type="match status" value="1"/>
</dbReference>
<feature type="transmembrane region" description="Helical" evidence="7">
    <location>
        <begin position="371"/>
        <end position="393"/>
    </location>
</feature>
<dbReference type="OrthoDB" id="3639251at2759"/>
<evidence type="ECO:0000313" key="10">
    <source>
        <dbReference type="Proteomes" id="UP000078397"/>
    </source>
</evidence>
<reference evidence="9 10" key="1">
    <citation type="journal article" date="2016" name="PLoS Pathog.">
        <title>Biosynthesis of antibiotic leucinostatins in bio-control fungus Purpureocillium lilacinum and their inhibition on phytophthora revealed by genome mining.</title>
        <authorList>
            <person name="Wang G."/>
            <person name="Liu Z."/>
            <person name="Lin R."/>
            <person name="Li E."/>
            <person name="Mao Z."/>
            <person name="Ling J."/>
            <person name="Yang Y."/>
            <person name="Yin W.B."/>
            <person name="Xie B."/>
        </authorList>
    </citation>
    <scope>NUCLEOTIDE SEQUENCE [LARGE SCALE GENOMIC DNA]</scope>
    <source>
        <strain evidence="9">170</strain>
    </source>
</reference>
<feature type="region of interest" description="Disordered" evidence="6">
    <location>
        <begin position="1"/>
        <end position="27"/>
    </location>
</feature>
<feature type="compositionally biased region" description="Polar residues" evidence="6">
    <location>
        <begin position="1"/>
        <end position="12"/>
    </location>
</feature>
<keyword evidence="2" id="KW-0813">Transport</keyword>
<evidence type="ECO:0000259" key="8">
    <source>
        <dbReference type="PROSITE" id="PS50850"/>
    </source>
</evidence>
<keyword evidence="5 7" id="KW-0472">Membrane</keyword>
<name>A0A179F9D8_METCM</name>
<proteinExistence type="predicted"/>
<feature type="transmembrane region" description="Helical" evidence="7">
    <location>
        <begin position="64"/>
        <end position="92"/>
    </location>
</feature>
<feature type="transmembrane region" description="Helical" evidence="7">
    <location>
        <begin position="142"/>
        <end position="162"/>
    </location>
</feature>
<sequence length="443" mass="49002">MSSQPKTPSLKQESLHECEEAANTMESSTSRQELNRILTRIDWRLLPALGLIYGISLMDRKNTANAAVAGMLVDLNIVSGNGYNIITLSFFLSNVLSQPVMAVLCRKVGPRPFLSGVCIAWGAVVIGLGFVQSWVVQVPLRLLLGVFEAGFGPGAIYLLSTWYTRYEVGRRYSIFYLSGCILAALSGVLAYGLMQLNGRGGLEGWRWIFILEGVITCAVGILAYFLIVKFPDEELTKPSPWFLKPDELKTVISRLDADRGDVDAEPFQWRRFIGPAKQVEIWCFAFLFFLATTVSYSFAFFLPIVLQQSLKFSVVQSQCLSTPPYFLAALYMFAGSWVGDRYHKRALIIQANSLVSMIGLPIMGFHPNPSVRYFGIFLAVAGVNANVPAIMAWQANNVRGQWQRAFSSTTLTIFASIGGIAGSLVFRSQDKPEYVPGMIACLT</sequence>
<evidence type="ECO:0000256" key="6">
    <source>
        <dbReference type="SAM" id="MobiDB-lite"/>
    </source>
</evidence>
<dbReference type="PANTHER" id="PTHR43791:SF47">
    <property type="entry name" value="MAJOR FACILITATOR SUPERFAMILY (MFS) PROFILE DOMAIN-CONTAINING PROTEIN-RELATED"/>
    <property type="match status" value="1"/>
</dbReference>
<protein>
    <submittedName>
        <fullName evidence="9">Major facilitator superfamily protein</fullName>
    </submittedName>
</protein>
<comment type="subcellular location">
    <subcellularLocation>
        <location evidence="1">Membrane</location>
        <topology evidence="1">Multi-pass membrane protein</topology>
    </subcellularLocation>
</comment>